<reference evidence="1 2" key="1">
    <citation type="submission" date="2018-08" db="EMBL/GenBank/DDBJ databases">
        <title>A genome reference for cultivated species of the human gut microbiota.</title>
        <authorList>
            <person name="Zou Y."/>
            <person name="Xue W."/>
            <person name="Luo G."/>
        </authorList>
    </citation>
    <scope>NUCLEOTIDE SEQUENCE [LARGE SCALE GENOMIC DNA]</scope>
    <source>
        <strain evidence="1 2">OF01-2LB</strain>
    </source>
</reference>
<proteinExistence type="predicted"/>
<comment type="caution">
    <text evidence="1">The sequence shown here is derived from an EMBL/GenBank/DDBJ whole genome shotgun (WGS) entry which is preliminary data.</text>
</comment>
<sequence>MIFFYRILCFFITVCWMHQRDYGAVLFYALQGLAECGCIVYNDEKEGKKTLWQLFYFWR</sequence>
<protein>
    <submittedName>
        <fullName evidence="1">Uncharacterized protein</fullName>
    </submittedName>
</protein>
<name>A0A3E2VIF0_CLOIN</name>
<dbReference type="Proteomes" id="UP000260025">
    <property type="component" value="Unassembled WGS sequence"/>
</dbReference>
<evidence type="ECO:0000313" key="1">
    <source>
        <dbReference type="EMBL" id="RGC10361.1"/>
    </source>
</evidence>
<accession>A0A3E2VIF0</accession>
<evidence type="ECO:0000313" key="2">
    <source>
        <dbReference type="Proteomes" id="UP000260025"/>
    </source>
</evidence>
<dbReference type="AlphaFoldDB" id="A0A3E2VIF0"/>
<organism evidence="1 2">
    <name type="scientific">Clostridium innocuum</name>
    <dbReference type="NCBI Taxonomy" id="1522"/>
    <lineage>
        <taxon>Bacteria</taxon>
        <taxon>Bacillati</taxon>
        <taxon>Bacillota</taxon>
        <taxon>Clostridia</taxon>
        <taxon>Eubacteriales</taxon>
        <taxon>Clostridiaceae</taxon>
        <taxon>Clostridium</taxon>
    </lineage>
</organism>
<gene>
    <name evidence="1" type="ORF">DXA38_19805</name>
</gene>
<dbReference type="EMBL" id="QVEV01000045">
    <property type="protein sequence ID" value="RGC10361.1"/>
    <property type="molecule type" value="Genomic_DNA"/>
</dbReference>